<dbReference type="Pfam" id="PF00593">
    <property type="entry name" value="TonB_dep_Rec_b-barrel"/>
    <property type="match status" value="1"/>
</dbReference>
<keyword evidence="2 8" id="KW-0813">Transport</keyword>
<dbReference type="Gene3D" id="2.170.130.10">
    <property type="entry name" value="TonB-dependent receptor, plug domain"/>
    <property type="match status" value="1"/>
</dbReference>
<evidence type="ECO:0000259" key="11">
    <source>
        <dbReference type="Pfam" id="PF00593"/>
    </source>
</evidence>
<evidence type="ECO:0000256" key="9">
    <source>
        <dbReference type="RuleBase" id="RU003357"/>
    </source>
</evidence>
<feature type="signal peptide" evidence="10">
    <location>
        <begin position="1"/>
        <end position="23"/>
    </location>
</feature>
<evidence type="ECO:0000256" key="2">
    <source>
        <dbReference type="ARBA" id="ARBA00022448"/>
    </source>
</evidence>
<keyword evidence="6 8" id="KW-0472">Membrane</keyword>
<dbReference type="Gene3D" id="2.60.40.1120">
    <property type="entry name" value="Carboxypeptidase-like, regulatory domain"/>
    <property type="match status" value="1"/>
</dbReference>
<keyword evidence="4 8" id="KW-0812">Transmembrane</keyword>
<dbReference type="PROSITE" id="PS52016">
    <property type="entry name" value="TONB_DEPENDENT_REC_3"/>
    <property type="match status" value="1"/>
</dbReference>
<dbReference type="InterPro" id="IPR039426">
    <property type="entry name" value="TonB-dep_rcpt-like"/>
</dbReference>
<evidence type="ECO:0000313" key="14">
    <source>
        <dbReference type="Proteomes" id="UP001610063"/>
    </source>
</evidence>
<keyword evidence="7 8" id="KW-0998">Cell outer membrane</keyword>
<dbReference type="InterPro" id="IPR012910">
    <property type="entry name" value="Plug_dom"/>
</dbReference>
<dbReference type="SUPFAM" id="SSF56935">
    <property type="entry name" value="Porins"/>
    <property type="match status" value="1"/>
</dbReference>
<dbReference type="InterPro" id="IPR036942">
    <property type="entry name" value="Beta-barrel_TonB_sf"/>
</dbReference>
<dbReference type="NCBIfam" id="TIGR04056">
    <property type="entry name" value="OMP_RagA_SusC"/>
    <property type="match status" value="1"/>
</dbReference>
<evidence type="ECO:0000256" key="6">
    <source>
        <dbReference type="ARBA" id="ARBA00023136"/>
    </source>
</evidence>
<feature type="domain" description="TonB-dependent receptor-like beta-barrel" evidence="11">
    <location>
        <begin position="417"/>
        <end position="969"/>
    </location>
</feature>
<dbReference type="Proteomes" id="UP001610063">
    <property type="component" value="Unassembled WGS sequence"/>
</dbReference>
<reference evidence="13 14" key="1">
    <citation type="journal article" date="2013" name="Int. J. Syst. Evol. Microbiol.">
        <title>Marinoscillum luteum sp. nov., isolated from marine sediment.</title>
        <authorList>
            <person name="Cha I.T."/>
            <person name="Park S.J."/>
            <person name="Kim S.J."/>
            <person name="Kim J.G."/>
            <person name="Jung M.Y."/>
            <person name="Shin K.S."/>
            <person name="Kwon K.K."/>
            <person name="Yang S.H."/>
            <person name="Seo Y.S."/>
            <person name="Rhee S.K."/>
        </authorList>
    </citation>
    <scope>NUCLEOTIDE SEQUENCE [LARGE SCALE GENOMIC DNA]</scope>
    <source>
        <strain evidence="13 14">KCTC 23939</strain>
    </source>
</reference>
<keyword evidence="14" id="KW-1185">Reference proteome</keyword>
<dbReference type="Pfam" id="PF07715">
    <property type="entry name" value="Plug"/>
    <property type="match status" value="1"/>
</dbReference>
<evidence type="ECO:0000256" key="3">
    <source>
        <dbReference type="ARBA" id="ARBA00022452"/>
    </source>
</evidence>
<comment type="similarity">
    <text evidence="8 9">Belongs to the TonB-dependent receptor family.</text>
</comment>
<protein>
    <submittedName>
        <fullName evidence="13">SusC/RagA family TonB-linked outer membrane protein</fullName>
    </submittedName>
</protein>
<dbReference type="NCBIfam" id="TIGR04057">
    <property type="entry name" value="SusC_RagA_signa"/>
    <property type="match status" value="1"/>
</dbReference>
<dbReference type="InterPro" id="IPR023996">
    <property type="entry name" value="TonB-dep_OMP_SusC/RagA"/>
</dbReference>
<sequence length="1011" mass="110365">MRQFTKLFIIIIAMVSASSYTDAQDFKISGTLLDSETKEALIGATIIEKGTTNGTVTDLEGNYQLMVSGSEAVLVFTYLGYSSKEVRVNNQSVINASLDIDFSELEEVVVMGYGSVRKSDLTGAVASVKGEDLLKVPNASPVQALQGKVSGLQVLSPSGDPGATPVVRLRGVTTLNNNNPLFVVDGVIIEKGVSDNSGSGTPLDFLNANDIESVEVLKDASATAIFGSRGSNGVIIITTKRGAQGAPRINFNAELGWQVVANKIDLMNGKEFGQYVNDIDLTEPGPYNVDQLSSTDWQDEIYNDYAPIQSYSFSFGGASEKVDYYFGLGYFGQEGILPKSGLERITTKINTNYEIAKNLDIGLSLSVALKEKQNSPGVVNTALRAWPIDAPYTTDPATGEQIFAEVQGGGNALAAIEYTNNVNKSIESVGNVFAQYAFLDGFSVKSSLQFSLGMSKNKSFTPEYFVAPLQQNETSDISQSYNDNSFVLWENTISYVKEIGVHRFNTVAGYTTQRVKSEFLSGSAQNLLRDGESFWYIDASDGDPLLQDVSNNASHSAIQSYLFRFNYSLMNKYLFTATYRRDGSSKFGPNNRYGVFPSLALGWNLSEEAFFPEVSFLGNVKLRASWGIVGNDKISYDAQFPQIDQSFGAVFGQNEQYVAGAAYATGGNPNLKWEETEQFDVGLNFDMFNGRLVSEMDYYVKTTNDILVNLEPIGYTGLGAFQQIVYNVASVENKGFEFSLNWQDDIGNFNYKLGFLGSTVKNTVLELGQDIGVDSLIVAGDLGNGQQVSRTAVGQPIGFFYGYDAIGVFQTQQQVDATPHLFGQTVGDLIYRDANEDGILDGDDRIMLGNSIPGLVYGFNTEVGYKGFRVGLDFQGQTGVDIYNGKQAVRFSLLNYETRFLDHWTPSNPSNENFRAVSGGTNYTPSNYFIEDGSYLRLRTVTLSYSFQQAVLNSVGAQSLKVYVRGTNLFTKTQFSGYSPDLGASSALDGVIDRGVYPITKVYSVGLNLTF</sequence>
<evidence type="ECO:0000259" key="12">
    <source>
        <dbReference type="Pfam" id="PF07715"/>
    </source>
</evidence>
<keyword evidence="10" id="KW-0732">Signal</keyword>
<dbReference type="EMBL" id="JBIPKE010000011">
    <property type="protein sequence ID" value="MFH6982465.1"/>
    <property type="molecule type" value="Genomic_DNA"/>
</dbReference>
<dbReference type="InterPro" id="IPR023997">
    <property type="entry name" value="TonB-dep_OMP_SusC/RagA_CS"/>
</dbReference>
<dbReference type="InterPro" id="IPR000531">
    <property type="entry name" value="Beta-barrel_TonB"/>
</dbReference>
<evidence type="ECO:0000256" key="10">
    <source>
        <dbReference type="SAM" id="SignalP"/>
    </source>
</evidence>
<evidence type="ECO:0000256" key="1">
    <source>
        <dbReference type="ARBA" id="ARBA00004571"/>
    </source>
</evidence>
<comment type="caution">
    <text evidence="13">The sequence shown here is derived from an EMBL/GenBank/DDBJ whole genome shotgun (WGS) entry which is preliminary data.</text>
</comment>
<evidence type="ECO:0000256" key="4">
    <source>
        <dbReference type="ARBA" id="ARBA00022692"/>
    </source>
</evidence>
<accession>A0ABW7N4F0</accession>
<proteinExistence type="inferred from homology"/>
<gene>
    <name evidence="13" type="ORF">ACHKAR_03395</name>
</gene>
<name>A0ABW7N4F0_9BACT</name>
<evidence type="ECO:0000256" key="8">
    <source>
        <dbReference type="PROSITE-ProRule" id="PRU01360"/>
    </source>
</evidence>
<dbReference type="Gene3D" id="2.40.170.20">
    <property type="entry name" value="TonB-dependent receptor, beta-barrel domain"/>
    <property type="match status" value="1"/>
</dbReference>
<feature type="domain" description="TonB-dependent receptor plug" evidence="12">
    <location>
        <begin position="118"/>
        <end position="234"/>
    </location>
</feature>
<dbReference type="InterPro" id="IPR008969">
    <property type="entry name" value="CarboxyPept-like_regulatory"/>
</dbReference>
<keyword evidence="5 9" id="KW-0798">TonB box</keyword>
<feature type="chain" id="PRO_5045301672" evidence="10">
    <location>
        <begin position="24"/>
        <end position="1011"/>
    </location>
</feature>
<dbReference type="InterPro" id="IPR037066">
    <property type="entry name" value="Plug_dom_sf"/>
</dbReference>
<evidence type="ECO:0000313" key="13">
    <source>
        <dbReference type="EMBL" id="MFH6982465.1"/>
    </source>
</evidence>
<dbReference type="Pfam" id="PF13715">
    <property type="entry name" value="CarbopepD_reg_2"/>
    <property type="match status" value="1"/>
</dbReference>
<organism evidence="13 14">
    <name type="scientific">Marinoscillum luteum</name>
    <dbReference type="NCBI Taxonomy" id="861051"/>
    <lineage>
        <taxon>Bacteria</taxon>
        <taxon>Pseudomonadati</taxon>
        <taxon>Bacteroidota</taxon>
        <taxon>Cytophagia</taxon>
        <taxon>Cytophagales</taxon>
        <taxon>Reichenbachiellaceae</taxon>
        <taxon>Marinoscillum</taxon>
    </lineage>
</organism>
<evidence type="ECO:0000256" key="7">
    <source>
        <dbReference type="ARBA" id="ARBA00023237"/>
    </source>
</evidence>
<dbReference type="RefSeq" id="WP_395416165.1">
    <property type="nucleotide sequence ID" value="NZ_JBIPKE010000011.1"/>
</dbReference>
<comment type="subcellular location">
    <subcellularLocation>
        <location evidence="1 8">Cell outer membrane</location>
        <topology evidence="1 8">Multi-pass membrane protein</topology>
    </subcellularLocation>
</comment>
<dbReference type="SUPFAM" id="SSF49464">
    <property type="entry name" value="Carboxypeptidase regulatory domain-like"/>
    <property type="match status" value="1"/>
</dbReference>
<keyword evidence="3 8" id="KW-1134">Transmembrane beta strand</keyword>
<evidence type="ECO:0000256" key="5">
    <source>
        <dbReference type="ARBA" id="ARBA00023077"/>
    </source>
</evidence>